<evidence type="ECO:0000259" key="4">
    <source>
        <dbReference type="PROSITE" id="PS50111"/>
    </source>
</evidence>
<dbReference type="PROSITE" id="PS50111">
    <property type="entry name" value="CHEMOTAXIS_TRANSDUC_2"/>
    <property type="match status" value="1"/>
</dbReference>
<dbReference type="PANTHER" id="PTHR43531">
    <property type="entry name" value="PROTEIN ICFG"/>
    <property type="match status" value="1"/>
</dbReference>
<proteinExistence type="inferred from homology"/>
<dbReference type="PRINTS" id="PR00260">
    <property type="entry name" value="CHEMTRNSDUCR"/>
</dbReference>
<dbReference type="PANTHER" id="PTHR43531:SF14">
    <property type="entry name" value="METHYL-ACCEPTING CHEMOTAXIS PROTEIN I-RELATED"/>
    <property type="match status" value="1"/>
</dbReference>
<evidence type="ECO:0000256" key="2">
    <source>
        <dbReference type="ARBA" id="ARBA00029447"/>
    </source>
</evidence>
<keyword evidence="3" id="KW-0807">Transducer</keyword>
<evidence type="ECO:0000313" key="5">
    <source>
        <dbReference type="EMBL" id="CAG2160639.1"/>
    </source>
</evidence>
<dbReference type="SMART" id="SM00283">
    <property type="entry name" value="MA"/>
    <property type="match status" value="1"/>
</dbReference>
<dbReference type="SUPFAM" id="SSF58104">
    <property type="entry name" value="Methyl-accepting chemotaxis protein (MCP) signaling domain"/>
    <property type="match status" value="1"/>
</dbReference>
<dbReference type="Pfam" id="PF00015">
    <property type="entry name" value="MCPsignal"/>
    <property type="match status" value="1"/>
</dbReference>
<protein>
    <recommendedName>
        <fullName evidence="4">Methyl-accepting transducer domain-containing protein</fullName>
    </recommendedName>
</protein>
<dbReference type="InterPro" id="IPR004090">
    <property type="entry name" value="Chemotax_Me-accpt_rcpt"/>
</dbReference>
<dbReference type="Gene3D" id="1.10.287.950">
    <property type="entry name" value="Methyl-accepting chemotaxis protein"/>
    <property type="match status" value="1"/>
</dbReference>
<accession>A0ABN7QGI6</accession>
<organism evidence="5 6">
    <name type="scientific">Cupriavidus numazuensis</name>
    <dbReference type="NCBI Taxonomy" id="221992"/>
    <lineage>
        <taxon>Bacteria</taxon>
        <taxon>Pseudomonadati</taxon>
        <taxon>Pseudomonadota</taxon>
        <taxon>Betaproteobacteria</taxon>
        <taxon>Burkholderiales</taxon>
        <taxon>Burkholderiaceae</taxon>
        <taxon>Cupriavidus</taxon>
    </lineage>
</organism>
<dbReference type="EMBL" id="CAJPVI010000086">
    <property type="protein sequence ID" value="CAG2160639.1"/>
    <property type="molecule type" value="Genomic_DNA"/>
</dbReference>
<sequence length="311" mass="32933">MRCCRTHASLRTAILAGIKDSTASVSVATKEISVGNQDLSLRTEQQAVLRERTAAAMQELLDDVNRTQGEATDCSALASATLKAASDGSMVTERLAGKINSLHEHSRSITEIVQHIEAIAFQTNIPALNASVEAARAGTHGRGFAVVAQEVRTLAQRCAAAAKEIGGVISKTVSDVSDGASLARDATTSMEDVRRTIESTAEFATAMKTSSQVQTAKIGKLGESVRAMESRRSQILLWSSKSLPLQASSISRLRVSPQRSVHLSLNVDVLSARDDGEGEAGGLQPTVLTPRRADAPRAASDCSHTRLLYAA</sequence>
<dbReference type="InterPro" id="IPR004089">
    <property type="entry name" value="MCPsignal_dom"/>
</dbReference>
<feature type="domain" description="Methyl-accepting transducer" evidence="4">
    <location>
        <begin position="21"/>
        <end position="226"/>
    </location>
</feature>
<evidence type="ECO:0000313" key="6">
    <source>
        <dbReference type="Proteomes" id="UP000672657"/>
    </source>
</evidence>
<dbReference type="InterPro" id="IPR051310">
    <property type="entry name" value="MCP_chemotaxis"/>
</dbReference>
<keyword evidence="6" id="KW-1185">Reference proteome</keyword>
<dbReference type="Proteomes" id="UP000672657">
    <property type="component" value="Unassembled WGS sequence"/>
</dbReference>
<reference evidence="5 6" key="1">
    <citation type="submission" date="2021-03" db="EMBL/GenBank/DDBJ databases">
        <authorList>
            <person name="Peeters C."/>
        </authorList>
    </citation>
    <scope>NUCLEOTIDE SEQUENCE [LARGE SCALE GENOMIC DNA]</scope>
    <source>
        <strain evidence="5 6">LMG 26411</strain>
    </source>
</reference>
<name>A0ABN7QGI6_9BURK</name>
<evidence type="ECO:0000256" key="3">
    <source>
        <dbReference type="PROSITE-ProRule" id="PRU00284"/>
    </source>
</evidence>
<keyword evidence="1" id="KW-0488">Methylation</keyword>
<comment type="caution">
    <text evidence="5">The sequence shown here is derived from an EMBL/GenBank/DDBJ whole genome shotgun (WGS) entry which is preliminary data.</text>
</comment>
<comment type="similarity">
    <text evidence="2">Belongs to the methyl-accepting chemotaxis (MCP) protein family.</text>
</comment>
<evidence type="ECO:0000256" key="1">
    <source>
        <dbReference type="ARBA" id="ARBA00022481"/>
    </source>
</evidence>
<gene>
    <name evidence="5" type="ORF">LMG26411_07637</name>
</gene>